<protein>
    <submittedName>
        <fullName evidence="7">TolC family protein</fullName>
    </submittedName>
</protein>
<dbReference type="Proteomes" id="UP001155241">
    <property type="component" value="Unassembled WGS sequence"/>
</dbReference>
<feature type="region of interest" description="Disordered" evidence="6">
    <location>
        <begin position="36"/>
        <end position="69"/>
    </location>
</feature>
<dbReference type="PANTHER" id="PTHR30026:SF21">
    <property type="entry name" value="SLR1270 PROTEIN"/>
    <property type="match status" value="1"/>
</dbReference>
<organism evidence="7 8">
    <name type="scientific">Aeoliella straminimaris</name>
    <dbReference type="NCBI Taxonomy" id="2954799"/>
    <lineage>
        <taxon>Bacteria</taxon>
        <taxon>Pseudomonadati</taxon>
        <taxon>Planctomycetota</taxon>
        <taxon>Planctomycetia</taxon>
        <taxon>Pirellulales</taxon>
        <taxon>Lacipirellulaceae</taxon>
        <taxon>Aeoliella</taxon>
    </lineage>
</organism>
<dbReference type="RefSeq" id="WP_252852862.1">
    <property type="nucleotide sequence ID" value="NZ_JAMXLR010000038.1"/>
</dbReference>
<keyword evidence="4" id="KW-0472">Membrane</keyword>
<evidence type="ECO:0000256" key="3">
    <source>
        <dbReference type="ARBA" id="ARBA00022692"/>
    </source>
</evidence>
<comment type="subcellular location">
    <subcellularLocation>
        <location evidence="1">Cell outer membrane</location>
    </subcellularLocation>
</comment>
<sequence length="540" mass="59928">MIALGVVAGGCRSSHPPYSWHNNTPSTASSKVAQQATNDQQISQVSFEEDLPRATEDSVTTTGDELQQPPELAAELIETPTPEPSSPGEPSVLAVISSVRNHFPRLREAEATRIIASGEQLSAWGAFDHKLDGYSNVQPLDYYENNWHEWGVKRNTMWGGQVGAGYRLGRGSFEPWYKERETNDGGEIALSLRAPIIRDRTIDKNRADLWRAQLEQNRVEPYIRSQLILAVRDGIQAYWEWVAACENLKIAENLLELGLDRAKYLKRQVELGEKAQIDIVDNRRIIVSREAKRTAARQKLTQAAAKLSLYFRDSAGTPLVVDQTLSGSFPKVEVPEEATLGRDVELALANRPELAELAIVRRQLSVDRSQAVNETLADVDAGVKLAQDMGAPTKDADKSETELEAILTVSVPLERRKALGKLRQVRGKQAQLRAKTEFAEDKISVEVQIARAAVTAAAERVGQNTENLELAQRMQEAENRLYEEGQNTLFNLNIREQQLAEAAAELVASQRDFFAALAEYTAALGLDGSDLSTLYRNETE</sequence>
<accession>A0A9X2FHD2</accession>
<evidence type="ECO:0000256" key="1">
    <source>
        <dbReference type="ARBA" id="ARBA00004442"/>
    </source>
</evidence>
<dbReference type="PANTHER" id="PTHR30026">
    <property type="entry name" value="OUTER MEMBRANE PROTEIN TOLC"/>
    <property type="match status" value="1"/>
</dbReference>
<feature type="compositionally biased region" description="Polar residues" evidence="6">
    <location>
        <begin position="36"/>
        <end position="46"/>
    </location>
</feature>
<dbReference type="GO" id="GO:0015562">
    <property type="term" value="F:efflux transmembrane transporter activity"/>
    <property type="evidence" value="ECO:0007669"/>
    <property type="project" value="InterPro"/>
</dbReference>
<evidence type="ECO:0000256" key="2">
    <source>
        <dbReference type="ARBA" id="ARBA00022452"/>
    </source>
</evidence>
<comment type="caution">
    <text evidence="7">The sequence shown here is derived from an EMBL/GenBank/DDBJ whole genome shotgun (WGS) entry which is preliminary data.</text>
</comment>
<keyword evidence="5" id="KW-0998">Cell outer membrane</keyword>
<name>A0A9X2FHD2_9BACT</name>
<evidence type="ECO:0000256" key="4">
    <source>
        <dbReference type="ARBA" id="ARBA00023136"/>
    </source>
</evidence>
<dbReference type="GO" id="GO:0009279">
    <property type="term" value="C:cell outer membrane"/>
    <property type="evidence" value="ECO:0007669"/>
    <property type="project" value="UniProtKB-SubCell"/>
</dbReference>
<dbReference type="SUPFAM" id="SSF56954">
    <property type="entry name" value="Outer membrane efflux proteins (OEP)"/>
    <property type="match status" value="1"/>
</dbReference>
<dbReference type="Gene3D" id="1.20.1600.10">
    <property type="entry name" value="Outer membrane efflux proteins (OEP)"/>
    <property type="match status" value="1"/>
</dbReference>
<dbReference type="GO" id="GO:1990281">
    <property type="term" value="C:efflux pump complex"/>
    <property type="evidence" value="ECO:0007669"/>
    <property type="project" value="TreeGrafter"/>
</dbReference>
<dbReference type="InterPro" id="IPR051906">
    <property type="entry name" value="TolC-like"/>
</dbReference>
<evidence type="ECO:0000256" key="5">
    <source>
        <dbReference type="ARBA" id="ARBA00023237"/>
    </source>
</evidence>
<evidence type="ECO:0000256" key="6">
    <source>
        <dbReference type="SAM" id="MobiDB-lite"/>
    </source>
</evidence>
<gene>
    <name evidence="7" type="ORF">NG895_12585</name>
</gene>
<dbReference type="GO" id="GO:0015288">
    <property type="term" value="F:porin activity"/>
    <property type="evidence" value="ECO:0007669"/>
    <property type="project" value="TreeGrafter"/>
</dbReference>
<evidence type="ECO:0000313" key="7">
    <source>
        <dbReference type="EMBL" id="MCO6044746.1"/>
    </source>
</evidence>
<evidence type="ECO:0000313" key="8">
    <source>
        <dbReference type="Proteomes" id="UP001155241"/>
    </source>
</evidence>
<keyword evidence="3" id="KW-0812">Transmembrane</keyword>
<reference evidence="7" key="1">
    <citation type="submission" date="2022-06" db="EMBL/GenBank/DDBJ databases">
        <title>Aeoliella straminimaris, a novel planctomycete from sediments.</title>
        <authorList>
            <person name="Vitorino I.R."/>
            <person name="Lage O.M."/>
        </authorList>
    </citation>
    <scope>NUCLEOTIDE SEQUENCE</scope>
    <source>
        <strain evidence="7">ICT_H6.2</strain>
    </source>
</reference>
<keyword evidence="2" id="KW-1134">Transmembrane beta strand</keyword>
<keyword evidence="8" id="KW-1185">Reference proteome</keyword>
<proteinExistence type="predicted"/>
<dbReference type="EMBL" id="JAMXLR010000038">
    <property type="protein sequence ID" value="MCO6044746.1"/>
    <property type="molecule type" value="Genomic_DNA"/>
</dbReference>
<dbReference type="AlphaFoldDB" id="A0A9X2FHD2"/>